<dbReference type="PANTHER" id="PTHR34039">
    <property type="entry name" value="UPF0102 PROTEIN YRAN"/>
    <property type="match status" value="1"/>
</dbReference>
<protein>
    <recommendedName>
        <fullName evidence="2">UPF0102 protein ENP34_03585</fullName>
    </recommendedName>
</protein>
<dbReference type="CDD" id="cd20736">
    <property type="entry name" value="PoNe_Nuclease"/>
    <property type="match status" value="1"/>
</dbReference>
<accession>A0A831TAY8</accession>
<dbReference type="NCBIfam" id="TIGR00252">
    <property type="entry name" value="YraN family protein"/>
    <property type="match status" value="1"/>
</dbReference>
<dbReference type="Pfam" id="PF02021">
    <property type="entry name" value="UPF0102"/>
    <property type="match status" value="1"/>
</dbReference>
<sequence>MSRQRRLGQRGEEYAAQWLKARGWTILDRNWRGAAGELDVVALDGEVLVGVEVKLRRSEELGAAEEAVTPAKAVRLLQTTAEYLACHPAHGERLWRVDLVAITLDARGGVQRVIHIENAVVAE</sequence>
<comment type="caution">
    <text evidence="3">The sequence shown here is derived from an EMBL/GenBank/DDBJ whole genome shotgun (WGS) entry which is preliminary data.</text>
</comment>
<dbReference type="PANTHER" id="PTHR34039:SF1">
    <property type="entry name" value="UPF0102 PROTEIN YRAN"/>
    <property type="match status" value="1"/>
</dbReference>
<name>A0A831TAY8_9BACT</name>
<evidence type="ECO:0000313" key="3">
    <source>
        <dbReference type="EMBL" id="HEG90512.1"/>
    </source>
</evidence>
<gene>
    <name evidence="3" type="ORF">ENP34_03585</name>
</gene>
<dbReference type="AlphaFoldDB" id="A0A831TAY8"/>
<reference evidence="3" key="1">
    <citation type="journal article" date="2020" name="mSystems">
        <title>Genome- and Community-Level Interaction Insights into Carbon Utilization and Element Cycling Functions of Hydrothermarchaeota in Hydrothermal Sediment.</title>
        <authorList>
            <person name="Zhou Z."/>
            <person name="Liu Y."/>
            <person name="Xu W."/>
            <person name="Pan J."/>
            <person name="Luo Z.H."/>
            <person name="Li M."/>
        </authorList>
    </citation>
    <scope>NUCLEOTIDE SEQUENCE [LARGE SCALE GENOMIC DNA]</scope>
    <source>
        <strain evidence="3">SpSt-210</strain>
    </source>
</reference>
<dbReference type="InterPro" id="IPR003509">
    <property type="entry name" value="UPF0102_YraN-like"/>
</dbReference>
<dbReference type="Gene3D" id="3.40.1350.10">
    <property type="match status" value="1"/>
</dbReference>
<dbReference type="NCBIfam" id="NF009150">
    <property type="entry name" value="PRK12497.1-3"/>
    <property type="match status" value="1"/>
</dbReference>
<organism evidence="3">
    <name type="scientific">Thermorudis peleae</name>
    <dbReference type="NCBI Taxonomy" id="1382356"/>
    <lineage>
        <taxon>Bacteria</taxon>
        <taxon>Pseudomonadati</taxon>
        <taxon>Thermomicrobiota</taxon>
        <taxon>Thermomicrobia</taxon>
        <taxon>Thermomicrobia incertae sedis</taxon>
        <taxon>Thermorudis</taxon>
    </lineage>
</organism>
<dbReference type="EMBL" id="DSIY01000080">
    <property type="protein sequence ID" value="HEG90512.1"/>
    <property type="molecule type" value="Genomic_DNA"/>
</dbReference>
<evidence type="ECO:0000256" key="2">
    <source>
        <dbReference type="HAMAP-Rule" id="MF_00048"/>
    </source>
</evidence>
<dbReference type="SUPFAM" id="SSF52980">
    <property type="entry name" value="Restriction endonuclease-like"/>
    <property type="match status" value="1"/>
</dbReference>
<proteinExistence type="inferred from homology"/>
<dbReference type="NCBIfam" id="NF009154">
    <property type="entry name" value="PRK12497.3-3"/>
    <property type="match status" value="1"/>
</dbReference>
<comment type="similarity">
    <text evidence="1 2">Belongs to the UPF0102 family.</text>
</comment>
<dbReference type="GO" id="GO:0003676">
    <property type="term" value="F:nucleic acid binding"/>
    <property type="evidence" value="ECO:0007669"/>
    <property type="project" value="InterPro"/>
</dbReference>
<dbReference type="InterPro" id="IPR011335">
    <property type="entry name" value="Restrct_endonuc-II-like"/>
</dbReference>
<dbReference type="InterPro" id="IPR011856">
    <property type="entry name" value="tRNA_endonuc-like_dom_sf"/>
</dbReference>
<evidence type="ECO:0000256" key="1">
    <source>
        <dbReference type="ARBA" id="ARBA00006738"/>
    </source>
</evidence>
<dbReference type="HAMAP" id="MF_00048">
    <property type="entry name" value="UPF0102"/>
    <property type="match status" value="1"/>
</dbReference>